<keyword evidence="13" id="KW-1185">Reference proteome</keyword>
<accession>A0AAJ0CV82</accession>
<dbReference type="InterPro" id="IPR024079">
    <property type="entry name" value="MetalloPept_cat_dom_sf"/>
</dbReference>
<keyword evidence="8" id="KW-0482">Metalloprotease</keyword>
<dbReference type="EMBL" id="JASWJB010000050">
    <property type="protein sequence ID" value="KAK2605859.1"/>
    <property type="molecule type" value="Genomic_DNA"/>
</dbReference>
<keyword evidence="9" id="KW-1015">Disulfide bond</keyword>
<dbReference type="GO" id="GO:0046872">
    <property type="term" value="F:metal ion binding"/>
    <property type="evidence" value="ECO:0007669"/>
    <property type="project" value="UniProtKB-KW"/>
</dbReference>
<evidence type="ECO:0000256" key="9">
    <source>
        <dbReference type="ARBA" id="ARBA00023157"/>
    </source>
</evidence>
<evidence type="ECO:0000256" key="6">
    <source>
        <dbReference type="ARBA" id="ARBA00022801"/>
    </source>
</evidence>
<dbReference type="CDD" id="cd04275">
    <property type="entry name" value="ZnMc_pappalysin_like"/>
    <property type="match status" value="1"/>
</dbReference>
<feature type="signal peptide" evidence="10">
    <location>
        <begin position="1"/>
        <end position="21"/>
    </location>
</feature>
<feature type="domain" description="Peptidase M43 pregnancy-associated plasma-A" evidence="11">
    <location>
        <begin position="196"/>
        <end position="277"/>
    </location>
</feature>
<dbReference type="GO" id="GO:0008237">
    <property type="term" value="F:metallopeptidase activity"/>
    <property type="evidence" value="ECO:0007669"/>
    <property type="project" value="UniProtKB-KW"/>
</dbReference>
<keyword evidence="4" id="KW-0479">Metal-binding</keyword>
<evidence type="ECO:0000256" key="1">
    <source>
        <dbReference type="ARBA" id="ARBA00003174"/>
    </source>
</evidence>
<protein>
    <recommendedName>
        <fullName evidence="11">Peptidase M43 pregnancy-associated plasma-A domain-containing protein</fullName>
    </recommendedName>
</protein>
<evidence type="ECO:0000256" key="10">
    <source>
        <dbReference type="SAM" id="SignalP"/>
    </source>
</evidence>
<organism evidence="12 13">
    <name type="scientific">Conoideocrella luteorostrata</name>
    <dbReference type="NCBI Taxonomy" id="1105319"/>
    <lineage>
        <taxon>Eukaryota</taxon>
        <taxon>Fungi</taxon>
        <taxon>Dikarya</taxon>
        <taxon>Ascomycota</taxon>
        <taxon>Pezizomycotina</taxon>
        <taxon>Sordariomycetes</taxon>
        <taxon>Hypocreomycetidae</taxon>
        <taxon>Hypocreales</taxon>
        <taxon>Clavicipitaceae</taxon>
        <taxon>Conoideocrella</taxon>
    </lineage>
</organism>
<keyword evidence="7" id="KW-0862">Zinc</keyword>
<dbReference type="InterPro" id="IPR008754">
    <property type="entry name" value="Peptidase_M43"/>
</dbReference>
<reference evidence="12" key="1">
    <citation type="submission" date="2023-06" db="EMBL/GenBank/DDBJ databases">
        <title>Conoideocrella luteorostrata (Hypocreales: Clavicipitaceae), a potential biocontrol fungus for elongate hemlock scale in United States Christmas tree production areas.</title>
        <authorList>
            <person name="Barrett H."/>
            <person name="Lovett B."/>
            <person name="Macias A.M."/>
            <person name="Stajich J.E."/>
            <person name="Kasson M.T."/>
        </authorList>
    </citation>
    <scope>NUCLEOTIDE SEQUENCE</scope>
    <source>
        <strain evidence="12">ARSEF 14590</strain>
    </source>
</reference>
<gene>
    <name evidence="12" type="ORF">QQS21_003699</name>
</gene>
<evidence type="ECO:0000259" key="11">
    <source>
        <dbReference type="Pfam" id="PF05572"/>
    </source>
</evidence>
<name>A0AAJ0CV82_9HYPO</name>
<sequence>MLFSFALWSVLAPAAIQAVASERPEHCGAGSPSQEFLSLSRAFRSQEANATAGGFSAAAAAQSTQINTYIHIMASDRTARGGYVSQSTIDEQMRILNSNYANTGFSFVLRDVDYTVDPNKSYLRSLDDEYYIKRDLRKGSYSDLNLYYFVNTFRGNTGWCYYPTNAPQGSESFIRDGCVIHQGSLPGGSYAPWNEGKITSHEVGHWMGLMHTFENGCYGNGDEVDDTPFQSTPTSGCPIGRDSCTQPGVDPIHNFMDYSDNACQTEFTNGQAARMRSWWDYYRG</sequence>
<feature type="chain" id="PRO_5042519305" description="Peptidase M43 pregnancy-associated plasma-A domain-containing protein" evidence="10">
    <location>
        <begin position="22"/>
        <end position="284"/>
    </location>
</feature>
<evidence type="ECO:0000256" key="4">
    <source>
        <dbReference type="ARBA" id="ARBA00022723"/>
    </source>
</evidence>
<dbReference type="AlphaFoldDB" id="A0AAJ0CV82"/>
<dbReference type="Pfam" id="PF05572">
    <property type="entry name" value="Peptidase_M43"/>
    <property type="match status" value="1"/>
</dbReference>
<comment type="similarity">
    <text evidence="2">Belongs to the peptidase M43B family.</text>
</comment>
<proteinExistence type="inferred from homology"/>
<evidence type="ECO:0000313" key="12">
    <source>
        <dbReference type="EMBL" id="KAK2605859.1"/>
    </source>
</evidence>
<comment type="caution">
    <text evidence="12">The sequence shown here is derived from an EMBL/GenBank/DDBJ whole genome shotgun (WGS) entry which is preliminary data.</text>
</comment>
<dbReference type="Gene3D" id="3.40.390.10">
    <property type="entry name" value="Collagenase (Catalytic Domain)"/>
    <property type="match status" value="1"/>
</dbReference>
<evidence type="ECO:0000256" key="7">
    <source>
        <dbReference type="ARBA" id="ARBA00022833"/>
    </source>
</evidence>
<evidence type="ECO:0000256" key="5">
    <source>
        <dbReference type="ARBA" id="ARBA00022729"/>
    </source>
</evidence>
<keyword evidence="3" id="KW-0645">Protease</keyword>
<dbReference type="PANTHER" id="PTHR47466:SF1">
    <property type="entry name" value="METALLOPROTEASE MEP1 (AFU_ORTHOLOGUE AFUA_1G07730)-RELATED"/>
    <property type="match status" value="1"/>
</dbReference>
<dbReference type="PANTHER" id="PTHR47466">
    <property type="match status" value="1"/>
</dbReference>
<comment type="function">
    <text evidence="1">Secreted metalloproteinase that allows assimilation of proteinaceous substrates.</text>
</comment>
<keyword evidence="6" id="KW-0378">Hydrolase</keyword>
<evidence type="ECO:0000256" key="2">
    <source>
        <dbReference type="ARBA" id="ARBA00008721"/>
    </source>
</evidence>
<dbReference type="Proteomes" id="UP001251528">
    <property type="component" value="Unassembled WGS sequence"/>
</dbReference>
<dbReference type="SUPFAM" id="SSF55486">
    <property type="entry name" value="Metalloproteases ('zincins'), catalytic domain"/>
    <property type="match status" value="1"/>
</dbReference>
<evidence type="ECO:0000256" key="8">
    <source>
        <dbReference type="ARBA" id="ARBA00023049"/>
    </source>
</evidence>
<evidence type="ECO:0000313" key="13">
    <source>
        <dbReference type="Proteomes" id="UP001251528"/>
    </source>
</evidence>
<dbReference type="GO" id="GO:0006508">
    <property type="term" value="P:proteolysis"/>
    <property type="evidence" value="ECO:0007669"/>
    <property type="project" value="UniProtKB-KW"/>
</dbReference>
<keyword evidence="5 10" id="KW-0732">Signal</keyword>
<evidence type="ECO:0000256" key="3">
    <source>
        <dbReference type="ARBA" id="ARBA00022670"/>
    </source>
</evidence>